<dbReference type="RefSeq" id="YP_009605070.1">
    <property type="nucleotide sequence ID" value="NC_041971.1"/>
</dbReference>
<name>G1D5E2_9CAUD</name>
<dbReference type="GeneID" id="40080992"/>
<dbReference type="KEGG" id="vg:40080992"/>
<gene>
    <name evidence="2" type="primary">80</name>
    <name evidence="2" type="ORF">PBI_REY_80</name>
</gene>
<protein>
    <submittedName>
        <fullName evidence="2">Uncharacterized protein</fullName>
    </submittedName>
</protein>
<sequence>MLGTMEVTEVEPRSFGTPVDESVTPSEAPAYGGSSYSETPILFCRRRRLWRSAWL</sequence>
<organism evidence="2 3">
    <name type="scientific">Mycobacterium phage Rey</name>
    <dbReference type="NCBI Taxonomy" id="1034115"/>
    <lineage>
        <taxon>Viruses</taxon>
        <taxon>Duplodnaviria</taxon>
        <taxon>Heunggongvirae</taxon>
        <taxon>Uroviricota</taxon>
        <taxon>Caudoviricetes</taxon>
        <taxon>Vilmaviridae</taxon>
        <taxon>Mclasvirinae</taxon>
        <taxon>Reyvirus</taxon>
        <taxon>Reyvirus rey</taxon>
    </lineage>
</organism>
<evidence type="ECO:0000313" key="3">
    <source>
        <dbReference type="Proteomes" id="UP000008418"/>
    </source>
</evidence>
<proteinExistence type="predicted"/>
<dbReference type="Proteomes" id="UP000008418">
    <property type="component" value="Segment"/>
</dbReference>
<keyword evidence="3" id="KW-1185">Reference proteome</keyword>
<evidence type="ECO:0000256" key="1">
    <source>
        <dbReference type="SAM" id="MobiDB-lite"/>
    </source>
</evidence>
<dbReference type="EMBL" id="JF937105">
    <property type="protein sequence ID" value="AEK10064.1"/>
    <property type="molecule type" value="Genomic_DNA"/>
</dbReference>
<evidence type="ECO:0000313" key="2">
    <source>
        <dbReference type="EMBL" id="AEK10064.1"/>
    </source>
</evidence>
<accession>G1D5E2</accession>
<feature type="region of interest" description="Disordered" evidence="1">
    <location>
        <begin position="1"/>
        <end position="32"/>
    </location>
</feature>
<reference evidence="2 3" key="1">
    <citation type="journal article" date="2011" name="PLoS ONE">
        <title>Cluster K Mycobacteriophages: Insights into the Evolutionary Origins of Mycobacteriophage TM4.</title>
        <authorList>
            <person name="Pope W.H."/>
            <person name="Ferreira C.M."/>
            <person name="Jacobs-Sera D."/>
            <person name="Benjamin R.C."/>
            <person name="Davis A.J."/>
            <person name="Dejong R.J."/>
            <person name="Elgin S.C."/>
            <person name="Guilfoile F.R."/>
            <person name="Forsyth M.H."/>
            <person name="Harris A.D."/>
            <person name="Harvey S.E."/>
            <person name="Hughes L.E."/>
            <person name="Hynes P.M."/>
            <person name="Jackson A.S."/>
            <person name="Jalal M.D."/>
            <person name="Macmurray E.A."/>
            <person name="Manley C.M."/>
            <person name="McDonough M.J."/>
            <person name="Mosier J.L."/>
            <person name="Osterbann L.J."/>
            <person name="Rabinowitz H.S."/>
            <person name="Rhyan C.N."/>
            <person name="Russell D.A."/>
            <person name="Saha M.S."/>
            <person name="Shaffer C.D."/>
            <person name="Simon S.E."/>
            <person name="Sims E.F."/>
            <person name="Tovar I.G."/>
            <person name="Weisser E.G."/>
            <person name="Wertz J.T."/>
            <person name="Weston-Hafer K.A."/>
            <person name="Williamson K.E."/>
            <person name="Zhang B."/>
            <person name="Cresawn S.G."/>
            <person name="Jain P."/>
            <person name="Piuri M."/>
            <person name="Jacobs W.R.Jr."/>
            <person name="Hendrix R.W."/>
            <person name="Hatfull G.F."/>
        </authorList>
    </citation>
    <scope>NUCLEOTIDE SEQUENCE [LARGE SCALE GENOMIC DNA]</scope>
    <source>
        <strain evidence="2">Rey</strain>
    </source>
</reference>